<dbReference type="Gene3D" id="1.25.40.10">
    <property type="entry name" value="Tetratricopeptide repeat domain"/>
    <property type="match status" value="2"/>
</dbReference>
<keyword evidence="2" id="KW-1133">Transmembrane helix</keyword>
<evidence type="ECO:0000313" key="4">
    <source>
        <dbReference type="Proteomes" id="UP000239471"/>
    </source>
</evidence>
<dbReference type="InterPro" id="IPR011990">
    <property type="entry name" value="TPR-like_helical_dom_sf"/>
</dbReference>
<organism evidence="3 4">
    <name type="scientific">Clostridium vincentii</name>
    <dbReference type="NCBI Taxonomy" id="52704"/>
    <lineage>
        <taxon>Bacteria</taxon>
        <taxon>Bacillati</taxon>
        <taxon>Bacillota</taxon>
        <taxon>Clostridia</taxon>
        <taxon>Eubacteriales</taxon>
        <taxon>Clostridiaceae</taxon>
        <taxon>Clostridium</taxon>
    </lineage>
</organism>
<dbReference type="AlphaFoldDB" id="A0A2T0BF69"/>
<keyword evidence="4" id="KW-1185">Reference proteome</keyword>
<feature type="coiled-coil region" evidence="1">
    <location>
        <begin position="168"/>
        <end position="198"/>
    </location>
</feature>
<dbReference type="SUPFAM" id="SSF48452">
    <property type="entry name" value="TPR-like"/>
    <property type="match status" value="1"/>
</dbReference>
<dbReference type="Pfam" id="PF13432">
    <property type="entry name" value="TPR_16"/>
    <property type="match status" value="1"/>
</dbReference>
<dbReference type="EMBL" id="PVXQ01000015">
    <property type="protein sequence ID" value="PRR82541.1"/>
    <property type="molecule type" value="Genomic_DNA"/>
</dbReference>
<evidence type="ECO:0000256" key="1">
    <source>
        <dbReference type="SAM" id="Coils"/>
    </source>
</evidence>
<comment type="caution">
    <text evidence="3">The sequence shown here is derived from an EMBL/GenBank/DDBJ whole genome shotgun (WGS) entry which is preliminary data.</text>
</comment>
<feature type="transmembrane region" description="Helical" evidence="2">
    <location>
        <begin position="20"/>
        <end position="48"/>
    </location>
</feature>
<dbReference type="Pfam" id="PF13181">
    <property type="entry name" value="TPR_8"/>
    <property type="match status" value="1"/>
</dbReference>
<dbReference type="InterPro" id="IPR019734">
    <property type="entry name" value="TPR_rpt"/>
</dbReference>
<proteinExistence type="predicted"/>
<dbReference type="OrthoDB" id="9769030at2"/>
<evidence type="ECO:0000313" key="3">
    <source>
        <dbReference type="EMBL" id="PRR82541.1"/>
    </source>
</evidence>
<keyword evidence="2" id="KW-0812">Transmembrane</keyword>
<dbReference type="RefSeq" id="WP_106059660.1">
    <property type="nucleotide sequence ID" value="NZ_PVXQ01000015.1"/>
</dbReference>
<gene>
    <name evidence="3" type="ORF">CLVI_16760</name>
</gene>
<name>A0A2T0BF69_9CLOT</name>
<sequence length="247" mass="28506">MEKSTYKVKYQTLKGGWVIYLLMASMVLSFLNMYAGIVSAAIGVILFLKFKRDPENNSAMFYNYAIKTLQAGDSNKAKAALTKAISLNRCNKEAYFFLGCLYFDEQDYTNALEYLKLGGVDEAKDPSLTFALGRCYYHTENYDIAVRYLEMVEYQEGSKLEKDRLFTLGRAYSELEEYEKSLEALKKADIKMDELKGESLEYCYFVGIACYHLDKDTEAKEYIKRVFDVDKVYKYVDLYAKNLGLTL</sequence>
<reference evidence="3 4" key="1">
    <citation type="submission" date="2018-03" db="EMBL/GenBank/DDBJ databases">
        <title>Genome sequence of Clostridium vincentii DSM 10228.</title>
        <authorList>
            <person name="Poehlein A."/>
            <person name="Daniel R."/>
        </authorList>
    </citation>
    <scope>NUCLEOTIDE SEQUENCE [LARGE SCALE GENOMIC DNA]</scope>
    <source>
        <strain evidence="3 4">DSM 10228</strain>
    </source>
</reference>
<keyword evidence="1" id="KW-0175">Coiled coil</keyword>
<protein>
    <submittedName>
        <fullName evidence="3">Tetratricopeptide repeat protein</fullName>
    </submittedName>
</protein>
<keyword evidence="2" id="KW-0472">Membrane</keyword>
<dbReference type="Proteomes" id="UP000239471">
    <property type="component" value="Unassembled WGS sequence"/>
</dbReference>
<accession>A0A2T0BF69</accession>
<evidence type="ECO:0000256" key="2">
    <source>
        <dbReference type="SAM" id="Phobius"/>
    </source>
</evidence>